<name>A0A1V0UQ54_9BACL</name>
<dbReference type="NCBIfam" id="NF033832">
    <property type="entry name" value="sce7726_fam"/>
    <property type="match status" value="1"/>
</dbReference>
<reference evidence="1 2" key="1">
    <citation type="submission" date="2017-03" db="EMBL/GenBank/DDBJ databases">
        <title>Paenibacillus larvae genome sequencing.</title>
        <authorList>
            <person name="Dingman D.W."/>
        </authorList>
    </citation>
    <scope>NUCLEOTIDE SEQUENCE [LARGE SCALE GENOMIC DNA]</scope>
    <source>
        <strain evidence="1 2">SAG 10367</strain>
    </source>
</reference>
<dbReference type="EMBL" id="CP020557">
    <property type="protein sequence ID" value="ARF67314.1"/>
    <property type="molecule type" value="Genomic_DNA"/>
</dbReference>
<evidence type="ECO:0008006" key="3">
    <source>
        <dbReference type="Google" id="ProtNLM"/>
    </source>
</evidence>
<proteinExistence type="predicted"/>
<gene>
    <name evidence="1" type="ORF">B7C51_04930</name>
</gene>
<sequence>MKTTDADIRASLHAALRREHAEKLAQPLILDELSLCQGDGRIDLVLIDYLLQGYEIKSERDTLERLPRQIEVYNKVLDRITIVTAPCHMGEVIKMVPEWWGITKAEKDENGRMNLIPYREALNNPDINAFSLAQLLWRDEAIEILKRRRLHKGLLSKPRNMLWSALSKRLNLQELRREVIHKLMIRVKWRE</sequence>
<protein>
    <recommendedName>
        <fullName evidence="3">Phage-related protein</fullName>
    </recommendedName>
</protein>
<dbReference type="RefSeq" id="WP_083038982.1">
    <property type="nucleotide sequence ID" value="NZ_CP020557.1"/>
</dbReference>
<evidence type="ECO:0000313" key="1">
    <source>
        <dbReference type="EMBL" id="ARF67314.1"/>
    </source>
</evidence>
<dbReference type="Proteomes" id="UP000192727">
    <property type="component" value="Chromosome"/>
</dbReference>
<dbReference type="AlphaFoldDB" id="A0A1V0UQ54"/>
<dbReference type="InterPro" id="IPR047729">
    <property type="entry name" value="Sce7726-like"/>
</dbReference>
<evidence type="ECO:0000313" key="2">
    <source>
        <dbReference type="Proteomes" id="UP000192727"/>
    </source>
</evidence>
<organism evidence="1 2">
    <name type="scientific">Paenibacillus larvae subsp. pulvifaciens</name>
    <dbReference type="NCBI Taxonomy" id="1477"/>
    <lineage>
        <taxon>Bacteria</taxon>
        <taxon>Bacillati</taxon>
        <taxon>Bacillota</taxon>
        <taxon>Bacilli</taxon>
        <taxon>Bacillales</taxon>
        <taxon>Paenibacillaceae</taxon>
        <taxon>Paenibacillus</taxon>
    </lineage>
</organism>
<accession>A0A1V0UQ54</accession>